<name>L8ECF4_HUMAN</name>
<organism evidence="1">
    <name type="scientific">Homo sapiens</name>
    <name type="common">Human</name>
    <dbReference type="NCBI Taxonomy" id="9606"/>
    <lineage>
        <taxon>Eukaryota</taxon>
        <taxon>Metazoa</taxon>
        <taxon>Chordata</taxon>
        <taxon>Craniata</taxon>
        <taxon>Vertebrata</taxon>
        <taxon>Euteleostomi</taxon>
        <taxon>Mammalia</taxon>
        <taxon>Eutheria</taxon>
        <taxon>Euarchontoglires</taxon>
        <taxon>Primates</taxon>
        <taxon>Haplorrhini</taxon>
        <taxon>Catarrhini</taxon>
        <taxon>Hominidae</taxon>
        <taxon>Homo</taxon>
    </lineage>
</organism>
<reference evidence="1" key="1">
    <citation type="journal article" date="2013" name="PLoS ONE">
        <title>Direct detection of alternative open reading frames translation products in human significantly expands the proteome.</title>
        <authorList>
            <person name="Vanderperre B."/>
            <person name="Lucier J.-F."/>
            <person name="Motard J."/>
            <person name="Tremblay G."/>
            <person name="Vanderperre S."/>
            <person name="Wisztorski M."/>
            <person name="Salzet M."/>
            <person name="Boisvert F.-M."/>
            <person name="Roucou X."/>
        </authorList>
    </citation>
    <scope>NUCLEOTIDE SEQUENCE</scope>
</reference>
<proteinExistence type="predicted"/>
<dbReference type="EMBL" id="HF583975">
    <property type="protein sequence ID" value="CCQ43472.1"/>
    <property type="molecule type" value="Genomic_DNA"/>
</dbReference>
<evidence type="ECO:0000313" key="1">
    <source>
        <dbReference type="EMBL" id="CCQ43472.1"/>
    </source>
</evidence>
<gene>
    <name evidence="1" type="primary">ENPP4</name>
</gene>
<accession>L8ECF4</accession>
<sequence length="40" mass="4692">MFVQSQGFIVKNCHPAFASWYLLVIKINMKKLGCDRLDYI</sequence>
<dbReference type="AlphaFoldDB" id="L8ECF4"/>
<dbReference type="OrthoDB" id="415411at2759"/>
<protein>
    <submittedName>
        <fullName evidence="1">Alternative protein ENPP4</fullName>
    </submittedName>
</protein>